<feature type="coiled-coil region" evidence="1">
    <location>
        <begin position="173"/>
        <end position="200"/>
    </location>
</feature>
<evidence type="ECO:0000313" key="3">
    <source>
        <dbReference type="Proteomes" id="UP001597460"/>
    </source>
</evidence>
<dbReference type="Proteomes" id="UP001597460">
    <property type="component" value="Unassembled WGS sequence"/>
</dbReference>
<evidence type="ECO:0000256" key="1">
    <source>
        <dbReference type="SAM" id="Coils"/>
    </source>
</evidence>
<dbReference type="CDD" id="cd04701">
    <property type="entry name" value="Asparaginase_2"/>
    <property type="match status" value="1"/>
</dbReference>
<proteinExistence type="predicted"/>
<sequence length="340" mass="36971">MKYLTTFVTTLLLIALTACQPNHEMERPPQDEKEWSIALHGGAGYVSKDMPEDRKQAYMESLEEALAIGAEILENGGSALDAIEKTVNYLEDNELFNAGKGAVFTAEGKNELDAAIMDGTTLNAGAITGVTTVKNPISLARKVMTESEHVFFSAAGAETFADQVDVERVDPSYFYTERRYESLQRALEQEEEESFNMIQTDEEKAWKYGTVGAVAKDKDGNLAAATSTGGMTNKKFGRVGDVPIIGSGTYANDLVAVSATGWGEKIMLNVSAHTLASYMQFKNATLQQSMDYLVDDVLEPGDAGFIAVDKYGNFSMKTNTGSMFRAATDSDGNKEVGIWE</sequence>
<dbReference type="RefSeq" id="WP_390297479.1">
    <property type="nucleotide sequence ID" value="NZ_JBHULI010000002.1"/>
</dbReference>
<keyword evidence="3" id="KW-1185">Reference proteome</keyword>
<organism evidence="2 3">
    <name type="scientific">Gracilimonas halophila</name>
    <dbReference type="NCBI Taxonomy" id="1834464"/>
    <lineage>
        <taxon>Bacteria</taxon>
        <taxon>Pseudomonadati</taxon>
        <taxon>Balneolota</taxon>
        <taxon>Balneolia</taxon>
        <taxon>Balneolales</taxon>
        <taxon>Balneolaceae</taxon>
        <taxon>Gracilimonas</taxon>
    </lineage>
</organism>
<keyword evidence="1" id="KW-0175">Coiled coil</keyword>
<accession>A0ABW5JHU0</accession>
<gene>
    <name evidence="2" type="ORF">ACFSVN_01380</name>
</gene>
<dbReference type="PANTHER" id="PTHR10188">
    <property type="entry name" value="L-ASPARAGINASE"/>
    <property type="match status" value="1"/>
</dbReference>
<dbReference type="InterPro" id="IPR029055">
    <property type="entry name" value="Ntn_hydrolases_N"/>
</dbReference>
<dbReference type="EMBL" id="JBHULI010000002">
    <property type="protein sequence ID" value="MFD2531092.1"/>
    <property type="molecule type" value="Genomic_DNA"/>
</dbReference>
<dbReference type="PROSITE" id="PS51257">
    <property type="entry name" value="PROKAR_LIPOPROTEIN"/>
    <property type="match status" value="1"/>
</dbReference>
<protein>
    <submittedName>
        <fullName evidence="2">Isoaspartyl peptidase/L-asparaginase family protein</fullName>
    </submittedName>
</protein>
<reference evidence="3" key="1">
    <citation type="journal article" date="2019" name="Int. J. Syst. Evol. Microbiol.">
        <title>The Global Catalogue of Microorganisms (GCM) 10K type strain sequencing project: providing services to taxonomists for standard genome sequencing and annotation.</title>
        <authorList>
            <consortium name="The Broad Institute Genomics Platform"/>
            <consortium name="The Broad Institute Genome Sequencing Center for Infectious Disease"/>
            <person name="Wu L."/>
            <person name="Ma J."/>
        </authorList>
    </citation>
    <scope>NUCLEOTIDE SEQUENCE [LARGE SCALE GENOMIC DNA]</scope>
    <source>
        <strain evidence="3">KCTC 52042</strain>
    </source>
</reference>
<dbReference type="InterPro" id="IPR000246">
    <property type="entry name" value="Peptidase_T2"/>
</dbReference>
<evidence type="ECO:0000313" key="2">
    <source>
        <dbReference type="EMBL" id="MFD2531092.1"/>
    </source>
</evidence>
<dbReference type="PANTHER" id="PTHR10188:SF6">
    <property type="entry name" value="N(4)-(BETA-N-ACETYLGLUCOSAMINYL)-L-ASPARAGINASE"/>
    <property type="match status" value="1"/>
</dbReference>
<dbReference type="SUPFAM" id="SSF56235">
    <property type="entry name" value="N-terminal nucleophile aminohydrolases (Ntn hydrolases)"/>
    <property type="match status" value="1"/>
</dbReference>
<name>A0ABW5JHU0_9BACT</name>
<dbReference type="Gene3D" id="3.60.20.30">
    <property type="entry name" value="(Glycosyl)asparaginase"/>
    <property type="match status" value="1"/>
</dbReference>
<dbReference type="Pfam" id="PF01112">
    <property type="entry name" value="Asparaginase_2"/>
    <property type="match status" value="1"/>
</dbReference>
<comment type="caution">
    <text evidence="2">The sequence shown here is derived from an EMBL/GenBank/DDBJ whole genome shotgun (WGS) entry which is preliminary data.</text>
</comment>